<keyword evidence="5" id="KW-1185">Reference proteome</keyword>
<feature type="transmembrane region" description="Helical" evidence="2">
    <location>
        <begin position="52"/>
        <end position="71"/>
    </location>
</feature>
<keyword evidence="2" id="KW-1133">Transmembrane helix</keyword>
<dbReference type="AlphaFoldDB" id="E9GMK0"/>
<feature type="compositionally biased region" description="Polar residues" evidence="1">
    <location>
        <begin position="192"/>
        <end position="201"/>
    </location>
</feature>
<evidence type="ECO:0000256" key="3">
    <source>
        <dbReference type="SAM" id="SignalP"/>
    </source>
</evidence>
<keyword evidence="3" id="KW-0732">Signal</keyword>
<dbReference type="InParanoid" id="E9GMK0"/>
<evidence type="ECO:0008006" key="6">
    <source>
        <dbReference type="Google" id="ProtNLM"/>
    </source>
</evidence>
<feature type="region of interest" description="Disordered" evidence="1">
    <location>
        <begin position="148"/>
        <end position="201"/>
    </location>
</feature>
<reference evidence="4 5" key="1">
    <citation type="journal article" date="2011" name="Science">
        <title>The ecoresponsive genome of Daphnia pulex.</title>
        <authorList>
            <person name="Colbourne J.K."/>
            <person name="Pfrender M.E."/>
            <person name="Gilbert D."/>
            <person name="Thomas W.K."/>
            <person name="Tucker A."/>
            <person name="Oakley T.H."/>
            <person name="Tokishita S."/>
            <person name="Aerts A."/>
            <person name="Arnold G.J."/>
            <person name="Basu M.K."/>
            <person name="Bauer D.J."/>
            <person name="Caceres C.E."/>
            <person name="Carmel L."/>
            <person name="Casola C."/>
            <person name="Choi J.H."/>
            <person name="Detter J.C."/>
            <person name="Dong Q."/>
            <person name="Dusheyko S."/>
            <person name="Eads B.D."/>
            <person name="Frohlich T."/>
            <person name="Geiler-Samerotte K.A."/>
            <person name="Gerlach D."/>
            <person name="Hatcher P."/>
            <person name="Jogdeo S."/>
            <person name="Krijgsveld J."/>
            <person name="Kriventseva E.V."/>
            <person name="Kultz D."/>
            <person name="Laforsch C."/>
            <person name="Lindquist E."/>
            <person name="Lopez J."/>
            <person name="Manak J.R."/>
            <person name="Muller J."/>
            <person name="Pangilinan J."/>
            <person name="Patwardhan R.P."/>
            <person name="Pitluck S."/>
            <person name="Pritham E.J."/>
            <person name="Rechtsteiner A."/>
            <person name="Rho M."/>
            <person name="Rogozin I.B."/>
            <person name="Sakarya O."/>
            <person name="Salamov A."/>
            <person name="Schaack S."/>
            <person name="Shapiro H."/>
            <person name="Shiga Y."/>
            <person name="Skalitzky C."/>
            <person name="Smith Z."/>
            <person name="Souvorov A."/>
            <person name="Sung W."/>
            <person name="Tang Z."/>
            <person name="Tsuchiya D."/>
            <person name="Tu H."/>
            <person name="Vos H."/>
            <person name="Wang M."/>
            <person name="Wolf Y.I."/>
            <person name="Yamagata H."/>
            <person name="Yamada T."/>
            <person name="Ye Y."/>
            <person name="Shaw J.R."/>
            <person name="Andrews J."/>
            <person name="Crease T.J."/>
            <person name="Tang H."/>
            <person name="Lucas S.M."/>
            <person name="Robertson H.M."/>
            <person name="Bork P."/>
            <person name="Koonin E.V."/>
            <person name="Zdobnov E.M."/>
            <person name="Grigoriev I.V."/>
            <person name="Lynch M."/>
            <person name="Boore J.L."/>
        </authorList>
    </citation>
    <scope>NUCLEOTIDE SEQUENCE [LARGE SCALE GENOMIC DNA]</scope>
</reference>
<feature type="signal peptide" evidence="3">
    <location>
        <begin position="1"/>
        <end position="16"/>
    </location>
</feature>
<evidence type="ECO:0000256" key="2">
    <source>
        <dbReference type="SAM" id="Phobius"/>
    </source>
</evidence>
<dbReference type="HOGENOM" id="CLU_1361669_0_0_1"/>
<keyword evidence="2" id="KW-0472">Membrane</keyword>
<dbReference type="KEGG" id="dpx:DAPPUDRAFT_319706"/>
<evidence type="ECO:0000313" key="5">
    <source>
        <dbReference type="Proteomes" id="UP000000305"/>
    </source>
</evidence>
<dbReference type="Proteomes" id="UP000000305">
    <property type="component" value="Unassembled WGS sequence"/>
</dbReference>
<feature type="transmembrane region" description="Helical" evidence="2">
    <location>
        <begin position="83"/>
        <end position="105"/>
    </location>
</feature>
<feature type="transmembrane region" description="Helical" evidence="2">
    <location>
        <begin position="111"/>
        <end position="130"/>
    </location>
</feature>
<keyword evidence="2" id="KW-0812">Transmembrane</keyword>
<evidence type="ECO:0000313" key="4">
    <source>
        <dbReference type="EMBL" id="EFX79282.1"/>
    </source>
</evidence>
<accession>E9GMK0</accession>
<feature type="chain" id="PRO_5003241355" description="G-protein coupled receptors family 3 profile domain-containing protein" evidence="3">
    <location>
        <begin position="17"/>
        <end position="201"/>
    </location>
</feature>
<sequence length="201" mass="22786">MLLFVLAISVQAPVLTYETLFRDDSLQINKILTDYGPKTECTLDDLLSLKLFLYPTILLGIVSLGSIIVIYHHWHVSAIKINLSVSSLVCLSINVTWVVLYFQLGKEWRDIVILSGIQGNAFVILFGVVLPKIVMGLQNLNHSYPTKAWQVTENTSDPDDQESSERTPPPPRPHQQHIYAIPSEYDRRSTESDYNNRNTAM</sequence>
<proteinExistence type="predicted"/>
<gene>
    <name evidence="4" type="ORF">DAPPUDRAFT_319706</name>
</gene>
<dbReference type="EMBL" id="GL732553">
    <property type="protein sequence ID" value="EFX79282.1"/>
    <property type="molecule type" value="Genomic_DNA"/>
</dbReference>
<protein>
    <recommendedName>
        <fullName evidence="6">G-protein coupled receptors family 3 profile domain-containing protein</fullName>
    </recommendedName>
</protein>
<evidence type="ECO:0000256" key="1">
    <source>
        <dbReference type="SAM" id="MobiDB-lite"/>
    </source>
</evidence>
<organism evidence="4 5">
    <name type="scientific">Daphnia pulex</name>
    <name type="common">Water flea</name>
    <dbReference type="NCBI Taxonomy" id="6669"/>
    <lineage>
        <taxon>Eukaryota</taxon>
        <taxon>Metazoa</taxon>
        <taxon>Ecdysozoa</taxon>
        <taxon>Arthropoda</taxon>
        <taxon>Crustacea</taxon>
        <taxon>Branchiopoda</taxon>
        <taxon>Diplostraca</taxon>
        <taxon>Cladocera</taxon>
        <taxon>Anomopoda</taxon>
        <taxon>Daphniidae</taxon>
        <taxon>Daphnia</taxon>
    </lineage>
</organism>
<name>E9GMK0_DAPPU</name>